<feature type="compositionally biased region" description="Polar residues" evidence="1">
    <location>
        <begin position="297"/>
        <end position="310"/>
    </location>
</feature>
<reference evidence="3 4" key="1">
    <citation type="submission" date="2016-10" db="EMBL/GenBank/DDBJ databases">
        <title>Draft genome sequence of Coniochaeta ligniaria NRRL30616, a lignocellulolytic fungus for bioabatement of inhibitors in plant biomass hydrolysates.</title>
        <authorList>
            <consortium name="DOE Joint Genome Institute"/>
            <person name="Jimenez D.J."/>
            <person name="Hector R.E."/>
            <person name="Riley R."/>
            <person name="Sun H."/>
            <person name="Grigoriev I.V."/>
            <person name="Van Elsas J.D."/>
            <person name="Nichols N.N."/>
        </authorList>
    </citation>
    <scope>NUCLEOTIDE SEQUENCE [LARGE SCALE GENOMIC DNA]</scope>
    <source>
        <strain evidence="3 4">NRRL 30616</strain>
    </source>
</reference>
<feature type="compositionally biased region" description="Polar residues" evidence="1">
    <location>
        <begin position="350"/>
        <end position="365"/>
    </location>
</feature>
<evidence type="ECO:0000256" key="2">
    <source>
        <dbReference type="SAM" id="Phobius"/>
    </source>
</evidence>
<dbReference type="Proteomes" id="UP000182658">
    <property type="component" value="Unassembled WGS sequence"/>
</dbReference>
<feature type="compositionally biased region" description="Polar residues" evidence="1">
    <location>
        <begin position="149"/>
        <end position="164"/>
    </location>
</feature>
<organism evidence="3 4">
    <name type="scientific">Coniochaeta ligniaria NRRL 30616</name>
    <dbReference type="NCBI Taxonomy" id="1408157"/>
    <lineage>
        <taxon>Eukaryota</taxon>
        <taxon>Fungi</taxon>
        <taxon>Dikarya</taxon>
        <taxon>Ascomycota</taxon>
        <taxon>Pezizomycotina</taxon>
        <taxon>Sordariomycetes</taxon>
        <taxon>Sordariomycetidae</taxon>
        <taxon>Coniochaetales</taxon>
        <taxon>Coniochaetaceae</taxon>
        <taxon>Coniochaeta</taxon>
    </lineage>
</organism>
<keyword evidence="2" id="KW-0812">Transmembrane</keyword>
<dbReference type="AlphaFoldDB" id="A0A1J7I796"/>
<feature type="region of interest" description="Disordered" evidence="1">
    <location>
        <begin position="131"/>
        <end position="212"/>
    </location>
</feature>
<proteinExistence type="predicted"/>
<accession>A0A1J7I796</accession>
<feature type="compositionally biased region" description="Pro residues" evidence="1">
    <location>
        <begin position="369"/>
        <end position="383"/>
    </location>
</feature>
<evidence type="ECO:0000313" key="4">
    <source>
        <dbReference type="Proteomes" id="UP000182658"/>
    </source>
</evidence>
<keyword evidence="4" id="KW-1185">Reference proteome</keyword>
<dbReference type="InParanoid" id="A0A1J7I796"/>
<dbReference type="OrthoDB" id="5235700at2759"/>
<feature type="compositionally biased region" description="Basic residues" evidence="1">
    <location>
        <begin position="178"/>
        <end position="191"/>
    </location>
</feature>
<name>A0A1J7I796_9PEZI</name>
<evidence type="ECO:0000256" key="1">
    <source>
        <dbReference type="SAM" id="MobiDB-lite"/>
    </source>
</evidence>
<keyword evidence="2" id="KW-1133">Transmembrane helix</keyword>
<feature type="compositionally biased region" description="Low complexity" evidence="1">
    <location>
        <begin position="335"/>
        <end position="349"/>
    </location>
</feature>
<feature type="transmembrane region" description="Helical" evidence="2">
    <location>
        <begin position="36"/>
        <end position="54"/>
    </location>
</feature>
<evidence type="ECO:0000313" key="3">
    <source>
        <dbReference type="EMBL" id="OIW23511.1"/>
    </source>
</evidence>
<protein>
    <submittedName>
        <fullName evidence="3">Uncharacterized protein</fullName>
    </submittedName>
</protein>
<dbReference type="EMBL" id="KV875106">
    <property type="protein sequence ID" value="OIW23511.1"/>
    <property type="molecule type" value="Genomic_DNA"/>
</dbReference>
<feature type="region of interest" description="Disordered" evidence="1">
    <location>
        <begin position="232"/>
        <end position="266"/>
    </location>
</feature>
<gene>
    <name evidence="3" type="ORF">CONLIGDRAFT_132485</name>
</gene>
<feature type="region of interest" description="Disordered" evidence="1">
    <location>
        <begin position="297"/>
        <end position="388"/>
    </location>
</feature>
<keyword evidence="2" id="KW-0472">Membrane</keyword>
<sequence>MPAVKLLHDSNVTLTPPSPTPHASAHQQRFAPQGTHIYFALATLALIFLVRFAVRRFSLHLPSWAQGPCQSERRKPEFPKDSKAYLWVSSAPASVSITSKPLFYRPGFEQGAQTVWEAGLLASPADQVRTGLSASAPGMEDQRDRTGSRGVSTSAAGSRHQVSLSLADPGSRESSRSPRSHNSRSSSRKQRNSSDGSARAQRKGKGLMDGDCWGGSLNQDTVVEHTFDRADGAMHSQDGESSDYEHGASASTPRFSRPVPPPPLTPPSLYTGVLTFEDRRPSYAVSIPAQLDTSFIHQPNPDYISSSTSAEYRHTVGPQSAASTPRRRSYTKSVPIGIPIPSGSSSSSSHQSQDMAWGVSSTDTFSPASYPPSSPQLPPPPPGSYDEVIYEQDGPQQDEIDLHGEIISVMDDAGHGWKRHTRVYGGGVCLACIAAGDREGGFYGDKVPLSERR</sequence>